<dbReference type="PANTHER" id="PTHR43115:SF4">
    <property type="entry name" value="DEHYDROGENASE_REDUCTASE SDR FAMILY MEMBER 11"/>
    <property type="match status" value="1"/>
</dbReference>
<evidence type="ECO:0000313" key="4">
    <source>
        <dbReference type="RefSeq" id="XP_028138587.1"/>
    </source>
</evidence>
<dbReference type="GO" id="GO:0016616">
    <property type="term" value="F:oxidoreductase activity, acting on the CH-OH group of donors, NAD or NADP as acceptor"/>
    <property type="evidence" value="ECO:0007669"/>
    <property type="project" value="UniProtKB-ARBA"/>
</dbReference>
<accession>A0A6P7FUX7</accession>
<evidence type="ECO:0000313" key="5">
    <source>
        <dbReference type="RefSeq" id="XP_028138588.1"/>
    </source>
</evidence>
<dbReference type="RefSeq" id="XP_028138588.1">
    <property type="nucleotide sequence ID" value="XM_028282787.1"/>
</dbReference>
<dbReference type="Pfam" id="PF00106">
    <property type="entry name" value="adh_short"/>
    <property type="match status" value="1"/>
</dbReference>
<evidence type="ECO:0000256" key="3">
    <source>
        <dbReference type="RuleBase" id="RU000363"/>
    </source>
</evidence>
<dbReference type="SUPFAM" id="SSF51735">
    <property type="entry name" value="NAD(P)-binding Rossmann-fold domains"/>
    <property type="match status" value="1"/>
</dbReference>
<keyword evidence="2" id="KW-0560">Oxidoreductase</keyword>
<organism evidence="4">
    <name type="scientific">Diabrotica virgifera virgifera</name>
    <name type="common">western corn rootworm</name>
    <dbReference type="NCBI Taxonomy" id="50390"/>
    <lineage>
        <taxon>Eukaryota</taxon>
        <taxon>Metazoa</taxon>
        <taxon>Ecdysozoa</taxon>
        <taxon>Arthropoda</taxon>
        <taxon>Hexapoda</taxon>
        <taxon>Insecta</taxon>
        <taxon>Pterygota</taxon>
        <taxon>Neoptera</taxon>
        <taxon>Endopterygota</taxon>
        <taxon>Coleoptera</taxon>
        <taxon>Polyphaga</taxon>
        <taxon>Cucujiformia</taxon>
        <taxon>Chrysomeloidea</taxon>
        <taxon>Chrysomelidae</taxon>
        <taxon>Galerucinae</taxon>
        <taxon>Diabroticina</taxon>
        <taxon>Diabroticites</taxon>
        <taxon>Diabrotica</taxon>
    </lineage>
</organism>
<dbReference type="KEGG" id="dvv:114332984"/>
<dbReference type="PRINTS" id="PR00080">
    <property type="entry name" value="SDRFAMILY"/>
</dbReference>
<comment type="similarity">
    <text evidence="1 3">Belongs to the short-chain dehydrogenases/reductases (SDR) family.</text>
</comment>
<dbReference type="PANTHER" id="PTHR43115">
    <property type="entry name" value="DEHYDROGENASE/REDUCTASE SDR FAMILY MEMBER 11"/>
    <property type="match status" value="1"/>
</dbReference>
<reference evidence="4 5" key="1">
    <citation type="submission" date="2025-04" db="UniProtKB">
        <authorList>
            <consortium name="RefSeq"/>
        </authorList>
    </citation>
    <scope>IDENTIFICATION</scope>
    <source>
        <tissue evidence="4 5">Whole insect</tissue>
    </source>
</reference>
<dbReference type="Gene3D" id="3.40.50.720">
    <property type="entry name" value="NAD(P)-binding Rossmann-like Domain"/>
    <property type="match status" value="1"/>
</dbReference>
<proteinExistence type="inferred from homology"/>
<dbReference type="InterPro" id="IPR036291">
    <property type="entry name" value="NAD(P)-bd_dom_sf"/>
</dbReference>
<sequence length="253" mass="27769">MVLSMDRWVGKVAVVTGASAGIGAAIVKQLAEAGLLVVGMARRKERVEEMAKSLGEIKGKIYAYKCDITNQTELQDAFKWITKNVGPVAVLVNNAGVHFRTSLVNGDIDAIRKTVDTNVLALCIATREAINIMKENNIDGHIFNINSVLGHSIFPFPNLDIYPATKYGVTAITETLRRELMELKSKIRVTSVSPGAVDTEIFDNMRDSQYFNEVLSKTILNPEDIADGVLYALSTPPHVQVHELTIKPVGEQF</sequence>
<evidence type="ECO:0000256" key="2">
    <source>
        <dbReference type="ARBA" id="ARBA00023002"/>
    </source>
</evidence>
<evidence type="ECO:0000256" key="1">
    <source>
        <dbReference type="ARBA" id="ARBA00006484"/>
    </source>
</evidence>
<dbReference type="PRINTS" id="PR00081">
    <property type="entry name" value="GDHRDH"/>
</dbReference>
<dbReference type="AlphaFoldDB" id="A0A6P7FUX7"/>
<dbReference type="InterPro" id="IPR002347">
    <property type="entry name" value="SDR_fam"/>
</dbReference>
<name>A0A6P7FUX7_DIAVI</name>
<dbReference type="PROSITE" id="PS00061">
    <property type="entry name" value="ADH_SHORT"/>
    <property type="match status" value="1"/>
</dbReference>
<dbReference type="OrthoDB" id="1933717at2759"/>
<dbReference type="FunFam" id="3.40.50.720:FF:000047">
    <property type="entry name" value="NADP-dependent L-serine/L-allo-threonine dehydrogenase"/>
    <property type="match status" value="1"/>
</dbReference>
<dbReference type="InterPro" id="IPR020904">
    <property type="entry name" value="Sc_DH/Rdtase_CS"/>
</dbReference>
<dbReference type="RefSeq" id="XP_028138587.1">
    <property type="nucleotide sequence ID" value="XM_028282786.1"/>
</dbReference>
<gene>
    <name evidence="4 5" type="primary">LOC114332984</name>
</gene>
<protein>
    <submittedName>
        <fullName evidence="4">Farnesol dehydrogenase-like isoform X1</fullName>
    </submittedName>
    <submittedName>
        <fullName evidence="5">Farnesol dehydrogenase-like isoform X2</fullName>
    </submittedName>
</protein>